<dbReference type="Pfam" id="PF01142">
    <property type="entry name" value="TruD"/>
    <property type="match status" value="2"/>
</dbReference>
<evidence type="ECO:0000256" key="4">
    <source>
        <dbReference type="HAMAP-Rule" id="MF_01082"/>
    </source>
</evidence>
<accession>A0A0W0VRT9</accession>
<reference evidence="6 7" key="1">
    <citation type="submission" date="2015-11" db="EMBL/GenBank/DDBJ databases">
        <title>Genomic analysis of 38 Legionella species identifies large and diverse effector repertoires.</title>
        <authorList>
            <person name="Burstein D."/>
            <person name="Amaro F."/>
            <person name="Zusman T."/>
            <person name="Lifshitz Z."/>
            <person name="Cohen O."/>
            <person name="Gilbert J.A."/>
            <person name="Pupko T."/>
            <person name="Shuman H.A."/>
            <person name="Segal G."/>
        </authorList>
    </citation>
    <scope>NUCLEOTIDE SEQUENCE [LARGE SCALE GENOMIC DNA]</scope>
    <source>
        <strain evidence="6 7">ATCC 49505</strain>
    </source>
</reference>
<dbReference type="Gene3D" id="3.30.2340.10">
    <property type="entry name" value="TruD, insertion domain"/>
    <property type="match status" value="1"/>
</dbReference>
<comment type="similarity">
    <text evidence="1 4">Belongs to the pseudouridine synthase TruD family.</text>
</comment>
<dbReference type="EMBL" id="LNYK01000010">
    <property type="protein sequence ID" value="KTD22358.1"/>
    <property type="molecule type" value="Genomic_DNA"/>
</dbReference>
<dbReference type="GO" id="GO:0160150">
    <property type="term" value="F:tRNA pseudouridine(13) synthase activity"/>
    <property type="evidence" value="ECO:0007669"/>
    <property type="project" value="UniProtKB-EC"/>
</dbReference>
<feature type="domain" description="TRUD" evidence="5">
    <location>
        <begin position="153"/>
        <end position="301"/>
    </location>
</feature>
<dbReference type="HAMAP" id="MF_01082">
    <property type="entry name" value="TruD"/>
    <property type="match status" value="1"/>
</dbReference>
<evidence type="ECO:0000256" key="2">
    <source>
        <dbReference type="ARBA" id="ARBA00022694"/>
    </source>
</evidence>
<dbReference type="InterPro" id="IPR020119">
    <property type="entry name" value="PsdUridine_synth_TruD_CS"/>
</dbReference>
<comment type="catalytic activity">
    <reaction evidence="4">
        <text>uridine(13) in tRNA = pseudouridine(13) in tRNA</text>
        <dbReference type="Rhea" id="RHEA:42540"/>
        <dbReference type="Rhea" id="RHEA-COMP:10105"/>
        <dbReference type="Rhea" id="RHEA-COMP:10106"/>
        <dbReference type="ChEBI" id="CHEBI:65314"/>
        <dbReference type="ChEBI" id="CHEBI:65315"/>
        <dbReference type="EC" id="5.4.99.27"/>
    </reaction>
</comment>
<dbReference type="Proteomes" id="UP000054997">
    <property type="component" value="Unassembled WGS sequence"/>
</dbReference>
<dbReference type="InterPro" id="IPR043165">
    <property type="entry name" value="TruD_insert_sf"/>
</dbReference>
<dbReference type="GO" id="GO:0031119">
    <property type="term" value="P:tRNA pseudouridine synthesis"/>
    <property type="evidence" value="ECO:0007669"/>
    <property type="project" value="UniProtKB-UniRule"/>
</dbReference>
<sequence length="336" mass="39063">MHELAFAYGSPKSSGKIKACPEDFFVEEILGFEPAGEGEHLFLQIEKKLLTTEEMIRILSQKLAVDINRISYAGLKDKFARTIQWFSVHLPGMPDPDLNQLNSENYHLLKAVRHHKKLKIGALKENRFSIKIQDFQCDQSDINMRIRQIIKRGVPNYFGPQRFGNQCSNLNHAYSLLFENKKVKNRHLRSIYYSAARAFLFNQVLSYRVLNDCWDQPVNGDLMMLSGTNSIFRLDEVDDEIKRRVSARDIYPTAPLWGQDKKRIQDDALDLESKALEPWQEWCLKLEEHGLKKSYRSMVLYPSQFQFRDNTMSFILPKGGFATTVLRELVCDLSFE</sequence>
<keyword evidence="3 4" id="KW-0413">Isomerase</keyword>
<comment type="function">
    <text evidence="4">Responsible for synthesis of pseudouridine from uracil-13 in transfer RNAs.</text>
</comment>
<dbReference type="PATRIC" id="fig|45068.5.peg.622"/>
<organism evidence="6 7">
    <name type="scientific">Legionella londiniensis</name>
    <dbReference type="NCBI Taxonomy" id="45068"/>
    <lineage>
        <taxon>Bacteria</taxon>
        <taxon>Pseudomonadati</taxon>
        <taxon>Pseudomonadota</taxon>
        <taxon>Gammaproteobacteria</taxon>
        <taxon>Legionellales</taxon>
        <taxon>Legionellaceae</taxon>
        <taxon>Legionella</taxon>
    </lineage>
</organism>
<keyword evidence="2 4" id="KW-0819">tRNA processing</keyword>
<dbReference type="InterPro" id="IPR050170">
    <property type="entry name" value="TruD_pseudoU_synthase"/>
</dbReference>
<feature type="active site" description="Nucleophile" evidence="4">
    <location>
        <position position="77"/>
    </location>
</feature>
<keyword evidence="7" id="KW-1185">Reference proteome</keyword>
<dbReference type="InterPro" id="IPR020103">
    <property type="entry name" value="PsdUridine_synth_cat_dom_sf"/>
</dbReference>
<dbReference type="InterPro" id="IPR042214">
    <property type="entry name" value="TruD_catalytic"/>
</dbReference>
<dbReference type="PANTHER" id="PTHR47811:SF1">
    <property type="entry name" value="TRNA PSEUDOURIDINE SYNTHASE D"/>
    <property type="match status" value="1"/>
</dbReference>
<evidence type="ECO:0000313" key="7">
    <source>
        <dbReference type="Proteomes" id="UP000054997"/>
    </source>
</evidence>
<evidence type="ECO:0000259" key="5">
    <source>
        <dbReference type="PROSITE" id="PS50984"/>
    </source>
</evidence>
<dbReference type="PROSITE" id="PS01268">
    <property type="entry name" value="UPF0024"/>
    <property type="match status" value="1"/>
</dbReference>
<evidence type="ECO:0000313" key="6">
    <source>
        <dbReference type="EMBL" id="KTD22358.1"/>
    </source>
</evidence>
<gene>
    <name evidence="4" type="primary">truD</name>
    <name evidence="6" type="ORF">Llon_0576</name>
</gene>
<dbReference type="GO" id="GO:0003723">
    <property type="term" value="F:RNA binding"/>
    <property type="evidence" value="ECO:0007669"/>
    <property type="project" value="InterPro"/>
</dbReference>
<dbReference type="Gene3D" id="3.30.2350.20">
    <property type="entry name" value="TruD, catalytic domain"/>
    <property type="match status" value="1"/>
</dbReference>
<dbReference type="GO" id="GO:0005829">
    <property type="term" value="C:cytosol"/>
    <property type="evidence" value="ECO:0007669"/>
    <property type="project" value="TreeGrafter"/>
</dbReference>
<dbReference type="InterPro" id="IPR001656">
    <property type="entry name" value="PsdUridine_synth_TruD"/>
</dbReference>
<dbReference type="STRING" id="45068.Llon_0576"/>
<dbReference type="EC" id="5.4.99.27" evidence="4"/>
<dbReference type="RefSeq" id="WP_065238266.1">
    <property type="nucleotide sequence ID" value="NZ_UGON01000002.1"/>
</dbReference>
<dbReference type="PANTHER" id="PTHR47811">
    <property type="entry name" value="TRNA PSEUDOURIDINE SYNTHASE D"/>
    <property type="match status" value="1"/>
</dbReference>
<dbReference type="AlphaFoldDB" id="A0A0W0VRT9"/>
<dbReference type="InterPro" id="IPR011760">
    <property type="entry name" value="PsdUridine_synth_TruD_insert"/>
</dbReference>
<proteinExistence type="inferred from homology"/>
<comment type="caution">
    <text evidence="6">The sequence shown here is derived from an EMBL/GenBank/DDBJ whole genome shotgun (WGS) entry which is preliminary data.</text>
</comment>
<name>A0A0W0VRT9_9GAMM</name>
<dbReference type="PROSITE" id="PS50984">
    <property type="entry name" value="TRUD"/>
    <property type="match status" value="1"/>
</dbReference>
<dbReference type="SUPFAM" id="SSF55120">
    <property type="entry name" value="Pseudouridine synthase"/>
    <property type="match status" value="1"/>
</dbReference>
<evidence type="ECO:0000256" key="3">
    <source>
        <dbReference type="ARBA" id="ARBA00023235"/>
    </source>
</evidence>
<evidence type="ECO:0000256" key="1">
    <source>
        <dbReference type="ARBA" id="ARBA00007953"/>
    </source>
</evidence>
<protein>
    <recommendedName>
        <fullName evidence="4">tRNA pseudouridine synthase D</fullName>
        <ecNumber evidence="4">5.4.99.27</ecNumber>
    </recommendedName>
    <alternativeName>
        <fullName evidence="4">tRNA pseudouridine(13) synthase</fullName>
    </alternativeName>
    <alternativeName>
        <fullName evidence="4">tRNA pseudouridylate synthase D</fullName>
    </alternativeName>
    <alternativeName>
        <fullName evidence="4">tRNA-uridine isomerase D</fullName>
    </alternativeName>
</protein>